<evidence type="ECO:0000259" key="1">
    <source>
        <dbReference type="PROSITE" id="PS51340"/>
    </source>
</evidence>
<dbReference type="InterPro" id="IPR005303">
    <property type="entry name" value="MOCOS_middle"/>
</dbReference>
<dbReference type="PROSITE" id="PS51340">
    <property type="entry name" value="MOSC"/>
    <property type="match status" value="1"/>
</dbReference>
<name>A0ABW2R541_9BURK</name>
<accession>A0ABW2R541</accession>
<organism evidence="2 3">
    <name type="scientific">Hydrogenophaga bisanensis</name>
    <dbReference type="NCBI Taxonomy" id="439611"/>
    <lineage>
        <taxon>Bacteria</taxon>
        <taxon>Pseudomonadati</taxon>
        <taxon>Pseudomonadota</taxon>
        <taxon>Betaproteobacteria</taxon>
        <taxon>Burkholderiales</taxon>
        <taxon>Comamonadaceae</taxon>
        <taxon>Hydrogenophaga</taxon>
    </lineage>
</organism>
<feature type="domain" description="MOSC" evidence="1">
    <location>
        <begin position="129"/>
        <end position="288"/>
    </location>
</feature>
<dbReference type="RefSeq" id="WP_382253838.1">
    <property type="nucleotide sequence ID" value="NZ_JBHTBX010000002.1"/>
</dbReference>
<keyword evidence="3" id="KW-1185">Reference proteome</keyword>
<protein>
    <submittedName>
        <fullName evidence="2">MOSC domain-containing protein</fullName>
    </submittedName>
</protein>
<reference evidence="3" key="1">
    <citation type="journal article" date="2019" name="Int. J. Syst. Evol. Microbiol.">
        <title>The Global Catalogue of Microorganisms (GCM) 10K type strain sequencing project: providing services to taxonomists for standard genome sequencing and annotation.</title>
        <authorList>
            <consortium name="The Broad Institute Genomics Platform"/>
            <consortium name="The Broad Institute Genome Sequencing Center for Infectious Disease"/>
            <person name="Wu L."/>
            <person name="Ma J."/>
        </authorList>
    </citation>
    <scope>NUCLEOTIDE SEQUENCE [LARGE SCALE GENOMIC DNA]</scope>
    <source>
        <strain evidence="3">CCUG 54518</strain>
    </source>
</reference>
<dbReference type="InterPro" id="IPR005302">
    <property type="entry name" value="MoCF_Sase_C"/>
</dbReference>
<dbReference type="SUPFAM" id="SSF141673">
    <property type="entry name" value="MOSC N-terminal domain-like"/>
    <property type="match status" value="1"/>
</dbReference>
<comment type="caution">
    <text evidence="2">The sequence shown here is derived from an EMBL/GenBank/DDBJ whole genome shotgun (WGS) entry which is preliminary data.</text>
</comment>
<dbReference type="PANTHER" id="PTHR14237:SF19">
    <property type="entry name" value="MITOCHONDRIAL AMIDOXIME REDUCING COMPONENT 1"/>
    <property type="match status" value="1"/>
</dbReference>
<evidence type="ECO:0000313" key="2">
    <source>
        <dbReference type="EMBL" id="MFC7433548.1"/>
    </source>
</evidence>
<dbReference type="SUPFAM" id="SSF50800">
    <property type="entry name" value="PK beta-barrel domain-like"/>
    <property type="match status" value="1"/>
</dbReference>
<dbReference type="EMBL" id="JBHTBX010000002">
    <property type="protein sequence ID" value="MFC7433548.1"/>
    <property type="molecule type" value="Genomic_DNA"/>
</dbReference>
<dbReference type="InterPro" id="IPR011037">
    <property type="entry name" value="Pyrv_Knase-like_insert_dom_sf"/>
</dbReference>
<dbReference type="PANTHER" id="PTHR14237">
    <property type="entry name" value="MOLYBDOPTERIN COFACTOR SULFURASE MOSC"/>
    <property type="match status" value="1"/>
</dbReference>
<dbReference type="Pfam" id="PF03476">
    <property type="entry name" value="MOSC_N"/>
    <property type="match status" value="1"/>
</dbReference>
<sequence>MSADLQATIAQLWIYPVKSCAGVPMTEAELTPTGLAWDRAWMVVDDEGEFVTQRELPRMALVQPSFKLGQLVLRAPGMLALHLSLEAAEWPVKVRVWDDVVEVWDMGDVAAQWFSDFLGPDAPADLKRLRLVRFDPEVRRLCSTKWTGGRESVTQFADGFGVLVTSTASIDDLNKRLSAAGQAAVDQRRFRPNIVLGGVEAHDEDRIGAWRIDTGDGEALLENVKPCARCPIPNVDPDTAASSPVVGDALQAYRQDGRVNGAITFGMNAIVLEGDGLILRVGQQVTADWAFD</sequence>
<dbReference type="Pfam" id="PF03473">
    <property type="entry name" value="MOSC"/>
    <property type="match status" value="1"/>
</dbReference>
<dbReference type="Proteomes" id="UP001596495">
    <property type="component" value="Unassembled WGS sequence"/>
</dbReference>
<proteinExistence type="predicted"/>
<evidence type="ECO:0000313" key="3">
    <source>
        <dbReference type="Proteomes" id="UP001596495"/>
    </source>
</evidence>
<gene>
    <name evidence="2" type="ORF">ACFQNJ_03390</name>
</gene>